<feature type="transmembrane region" description="Helical" evidence="1">
    <location>
        <begin position="392"/>
        <end position="413"/>
    </location>
</feature>
<keyword evidence="1" id="KW-0472">Membrane</keyword>
<feature type="transmembrane region" description="Helical" evidence="1">
    <location>
        <begin position="517"/>
        <end position="541"/>
    </location>
</feature>
<comment type="caution">
    <text evidence="2">The sequence shown here is derived from an EMBL/GenBank/DDBJ whole genome shotgun (WGS) entry which is preliminary data.</text>
</comment>
<feature type="transmembrane region" description="Helical" evidence="1">
    <location>
        <begin position="458"/>
        <end position="479"/>
    </location>
</feature>
<feature type="transmembrane region" description="Helical" evidence="1">
    <location>
        <begin position="162"/>
        <end position="181"/>
    </location>
</feature>
<evidence type="ECO:0000256" key="1">
    <source>
        <dbReference type="SAM" id="Phobius"/>
    </source>
</evidence>
<gene>
    <name evidence="2" type="ORF">CWE14_04420</name>
</gene>
<sequence length="652" mass="72216">MTTEKNNTRYVEKALVVYPKDQFPLLESIHSFALTHQIELIDAELDDFLQRPGYYSDQADHVVALVTDMNVREFIDLAKTLNFSLGLVPLEKGLMLSQWFKLPKQTSDAIRLAFENDPEALDILRCNDEIVLGTMNLGETPFLNQRSSLYLRRNQSAWRFSLYWLALLWSSIQTLFSIRAVPVVLSTTRKQKIRTVITGLIAFENDLQGGAARLLNTSLSAQDARFSAIVIAPKSIVQYLAFIFATLSRKRRSLQRLPAALSYIKADTLTIESAQTLKFYLDGRPRKASTIELTMFPRAARINMSDAYHDMHLARDDNKDTMRIENLPQNETRVANISRRLPFFTHALEDDFKEAFVQLRDNATPSPDYVALMMLSTMVAAMGLFVNSAAVIIGAMILAPLMAPLVSAAMAILRGEGNLFAQSARTIGIGIGLSLATAAIIARLFPIEQITPEIQGRLQPAILDLGIAIACGVAGAYAYARSSVMRSLPGVAIAVALVPPLCVVGIGLGWWRWDMVYGAGLLFVTNLVGVIGAAVITFLVLGFAPVQRAKRGLAITAVSIVLITIPLSLSFAGMYQHWQFERDTAQRVFLLSDVEVRLVNVDVSLSQDTIVLRAETLAAAPLSPEQALQLKAQLESRWERDVVLELGHRIRL</sequence>
<dbReference type="AlphaFoldDB" id="A0A432WIY7"/>
<dbReference type="PANTHER" id="PTHR20992:SF9">
    <property type="entry name" value="AT15442P-RELATED"/>
    <property type="match status" value="1"/>
</dbReference>
<feature type="transmembrane region" description="Helical" evidence="1">
    <location>
        <begin position="425"/>
        <end position="446"/>
    </location>
</feature>
<dbReference type="PANTHER" id="PTHR20992">
    <property type="entry name" value="AT15442P-RELATED"/>
    <property type="match status" value="1"/>
</dbReference>
<dbReference type="InterPro" id="IPR016064">
    <property type="entry name" value="NAD/diacylglycerol_kinase_sf"/>
</dbReference>
<evidence type="ECO:0000313" key="3">
    <source>
        <dbReference type="Proteomes" id="UP000287823"/>
    </source>
</evidence>
<reference evidence="2 3" key="1">
    <citation type="journal article" date="2011" name="Front. Microbiol.">
        <title>Genomic signatures of strain selection and enhancement in Bacillus atrophaeus var. globigii, a historical biowarfare simulant.</title>
        <authorList>
            <person name="Gibbons H.S."/>
            <person name="Broomall S.M."/>
            <person name="McNew L.A."/>
            <person name="Daligault H."/>
            <person name="Chapman C."/>
            <person name="Bruce D."/>
            <person name="Karavis M."/>
            <person name="Krepps M."/>
            <person name="McGregor P.A."/>
            <person name="Hong C."/>
            <person name="Park K.H."/>
            <person name="Akmal A."/>
            <person name="Feldman A."/>
            <person name="Lin J.S."/>
            <person name="Chang W.E."/>
            <person name="Higgs B.W."/>
            <person name="Demirev P."/>
            <person name="Lindquist J."/>
            <person name="Liem A."/>
            <person name="Fochler E."/>
            <person name="Read T.D."/>
            <person name="Tapia R."/>
            <person name="Johnson S."/>
            <person name="Bishop-Lilly K.A."/>
            <person name="Detter C."/>
            <person name="Han C."/>
            <person name="Sozhamannan S."/>
            <person name="Rosenzweig C.N."/>
            <person name="Skowronski E.W."/>
        </authorList>
    </citation>
    <scope>NUCLEOTIDE SEQUENCE [LARGE SCALE GENOMIC DNA]</scope>
    <source>
        <strain evidence="2 3">Y4G10-17</strain>
    </source>
</reference>
<dbReference type="RefSeq" id="WP_126798282.1">
    <property type="nucleotide sequence ID" value="NZ_PIPO01000002.1"/>
</dbReference>
<feature type="transmembrane region" description="Helical" evidence="1">
    <location>
        <begin position="226"/>
        <end position="247"/>
    </location>
</feature>
<feature type="transmembrane region" description="Helical" evidence="1">
    <location>
        <begin position="491"/>
        <end position="511"/>
    </location>
</feature>
<dbReference type="InterPro" id="IPR005240">
    <property type="entry name" value="DUF389"/>
</dbReference>
<proteinExistence type="predicted"/>
<dbReference type="SUPFAM" id="SSF111331">
    <property type="entry name" value="NAD kinase/diacylglycerol kinase-like"/>
    <property type="match status" value="1"/>
</dbReference>
<dbReference type="Pfam" id="PF04087">
    <property type="entry name" value="DUF389"/>
    <property type="match status" value="1"/>
</dbReference>
<keyword evidence="1" id="KW-0812">Transmembrane</keyword>
<keyword evidence="1" id="KW-1133">Transmembrane helix</keyword>
<dbReference type="Proteomes" id="UP000287823">
    <property type="component" value="Unassembled WGS sequence"/>
</dbReference>
<evidence type="ECO:0008006" key="4">
    <source>
        <dbReference type="Google" id="ProtNLM"/>
    </source>
</evidence>
<protein>
    <recommendedName>
        <fullName evidence="4">TIGR00341 family protein</fullName>
    </recommendedName>
</protein>
<accession>A0A432WIY7</accession>
<organism evidence="2 3">
    <name type="scientific">Aliidiomarina soli</name>
    <dbReference type="NCBI Taxonomy" id="1928574"/>
    <lineage>
        <taxon>Bacteria</taxon>
        <taxon>Pseudomonadati</taxon>
        <taxon>Pseudomonadota</taxon>
        <taxon>Gammaproteobacteria</taxon>
        <taxon>Alteromonadales</taxon>
        <taxon>Idiomarinaceae</taxon>
        <taxon>Aliidiomarina</taxon>
    </lineage>
</organism>
<dbReference type="Gene3D" id="2.60.200.40">
    <property type="match status" value="1"/>
</dbReference>
<evidence type="ECO:0000313" key="2">
    <source>
        <dbReference type="EMBL" id="RUO33715.1"/>
    </source>
</evidence>
<name>A0A432WIY7_9GAMM</name>
<dbReference type="EMBL" id="PIPO01000002">
    <property type="protein sequence ID" value="RUO33715.1"/>
    <property type="molecule type" value="Genomic_DNA"/>
</dbReference>
<keyword evidence="3" id="KW-1185">Reference proteome</keyword>
<feature type="transmembrane region" description="Helical" evidence="1">
    <location>
        <begin position="553"/>
        <end position="575"/>
    </location>
</feature>